<dbReference type="Proteomes" id="UP000003423">
    <property type="component" value="Unassembled WGS sequence"/>
</dbReference>
<reference evidence="3 4" key="1">
    <citation type="journal article" date="2012" name="J. Bacteriol.">
        <title>Genome sequence of "Candidatus Nitrosopumilus salaria" BD31, an ammonia-oxidizing archaeon from the San Francisco Bay estuary.</title>
        <authorList>
            <person name="Mosier A.C."/>
            <person name="Allen E.E."/>
            <person name="Kim M."/>
            <person name="Ferriera S."/>
            <person name="Francis C.A."/>
        </authorList>
    </citation>
    <scope>NUCLEOTIDE SEQUENCE [LARGE SCALE GENOMIC DNA]</scope>
    <source>
        <strain evidence="3 4">BD31</strain>
    </source>
</reference>
<dbReference type="Gene3D" id="3.40.50.720">
    <property type="entry name" value="NAD(P)-binding Rossmann-like Domain"/>
    <property type="match status" value="1"/>
</dbReference>
<dbReference type="Pfam" id="PF02719">
    <property type="entry name" value="Polysacc_synt_2"/>
    <property type="match status" value="1"/>
</dbReference>
<dbReference type="AlphaFoldDB" id="I3D5B9"/>
<dbReference type="OrthoDB" id="4907at2157"/>
<gene>
    <name evidence="3" type="ORF">BD31_I0445</name>
</gene>
<dbReference type="InterPro" id="IPR051203">
    <property type="entry name" value="Polysaccharide_Synthase-Rel"/>
</dbReference>
<name>I3D5B9_9ARCH</name>
<evidence type="ECO:0000313" key="4">
    <source>
        <dbReference type="Proteomes" id="UP000003423"/>
    </source>
</evidence>
<dbReference type="SUPFAM" id="SSF51735">
    <property type="entry name" value="NAD(P)-binding Rossmann-fold domains"/>
    <property type="match status" value="1"/>
</dbReference>
<proteinExistence type="inferred from homology"/>
<keyword evidence="4" id="KW-1185">Reference proteome</keyword>
<evidence type="ECO:0000313" key="3">
    <source>
        <dbReference type="EMBL" id="EIJ66912.1"/>
    </source>
</evidence>
<dbReference type="RefSeq" id="WP_008296862.1">
    <property type="nucleotide sequence ID" value="NZ_AEXL02000016.1"/>
</dbReference>
<comment type="similarity">
    <text evidence="1">Belongs to the polysaccharide synthase family.</text>
</comment>
<organism evidence="3 4">
    <name type="scientific">Candidatus Nitrosopumilus salarius BD31</name>
    <dbReference type="NCBI Taxonomy" id="859350"/>
    <lineage>
        <taxon>Archaea</taxon>
        <taxon>Nitrososphaerota</taxon>
        <taxon>Nitrososphaeria</taxon>
        <taxon>Nitrosopumilales</taxon>
        <taxon>Nitrosopumilaceae</taxon>
        <taxon>Nitrosopumilus</taxon>
    </lineage>
</organism>
<dbReference type="PATRIC" id="fig|859350.6.peg.103"/>
<sequence length="333" mass="37099">MSILTKKSILVTGGTGSIGTALVKKAISDKAKLIRVFSNDENGLYEMESEYGNHKNIEYVIGDIQNEETVSEIVKDIDIIFHAAALKHVDRCELNPLETINVNIIGTKNIAKAAQKENVKRMILISTDKAVNPIGVMGATKLLGEKLISAEASHKTNTIFTSVRFGNVFHTRGSILPRIEKQISGGGPITLTDPEMKRFFMTKDDAVKLIISATTLAKGGETFVLKMPLIRLKDLFEAMKETLSSKYGYKPSKIKTKIIGSRPGEKLIEYLLTSFEMENVLETKDFFIIPSLNMSVKNSKYPAAKKPKNTKSYFEDMKTLSKKEILLILKELY</sequence>
<dbReference type="InterPro" id="IPR003869">
    <property type="entry name" value="Polysac_CapD-like"/>
</dbReference>
<evidence type="ECO:0000256" key="1">
    <source>
        <dbReference type="ARBA" id="ARBA00007430"/>
    </source>
</evidence>
<comment type="caution">
    <text evidence="3">The sequence shown here is derived from an EMBL/GenBank/DDBJ whole genome shotgun (WGS) entry which is preliminary data.</text>
</comment>
<protein>
    <submittedName>
        <fullName evidence="3">NAD-binding protein</fullName>
    </submittedName>
</protein>
<evidence type="ECO:0000259" key="2">
    <source>
        <dbReference type="Pfam" id="PF02719"/>
    </source>
</evidence>
<dbReference type="PANTHER" id="PTHR43318:SF2">
    <property type="entry name" value="UDP-N-ACETYLGLUCOSAMINE 4,6-DEHYDRATASE (INVERTING)"/>
    <property type="match status" value="1"/>
</dbReference>
<feature type="domain" description="Polysaccharide biosynthesis protein CapD-like" evidence="2">
    <location>
        <begin position="9"/>
        <end position="289"/>
    </location>
</feature>
<dbReference type="CDD" id="cd05237">
    <property type="entry name" value="UDP_invert_4-6DH_SDR_e"/>
    <property type="match status" value="1"/>
</dbReference>
<accession>I3D5B9</accession>
<dbReference type="InterPro" id="IPR036291">
    <property type="entry name" value="NAD(P)-bd_dom_sf"/>
</dbReference>
<dbReference type="EMBL" id="AEXL02000016">
    <property type="protein sequence ID" value="EIJ66912.1"/>
    <property type="molecule type" value="Genomic_DNA"/>
</dbReference>
<dbReference type="PANTHER" id="PTHR43318">
    <property type="entry name" value="UDP-N-ACETYLGLUCOSAMINE 4,6-DEHYDRATASE"/>
    <property type="match status" value="1"/>
</dbReference>